<reference evidence="1" key="2">
    <citation type="journal article" date="2024" name="Plant">
        <title>Genomic evolution and insights into agronomic trait innovations of Sesamum species.</title>
        <authorList>
            <person name="Miao H."/>
            <person name="Wang L."/>
            <person name="Qu L."/>
            <person name="Liu H."/>
            <person name="Sun Y."/>
            <person name="Le M."/>
            <person name="Wang Q."/>
            <person name="Wei S."/>
            <person name="Zheng Y."/>
            <person name="Lin W."/>
            <person name="Duan Y."/>
            <person name="Cao H."/>
            <person name="Xiong S."/>
            <person name="Wang X."/>
            <person name="Wei L."/>
            <person name="Li C."/>
            <person name="Ma Q."/>
            <person name="Ju M."/>
            <person name="Zhao R."/>
            <person name="Li G."/>
            <person name="Mu C."/>
            <person name="Tian Q."/>
            <person name="Mei H."/>
            <person name="Zhang T."/>
            <person name="Gao T."/>
            <person name="Zhang H."/>
        </authorList>
    </citation>
    <scope>NUCLEOTIDE SEQUENCE</scope>
    <source>
        <strain evidence="1">G02</strain>
    </source>
</reference>
<dbReference type="EMBL" id="JACGWJ010000025">
    <property type="protein sequence ID" value="KAL0315481.1"/>
    <property type="molecule type" value="Genomic_DNA"/>
</dbReference>
<comment type="caution">
    <text evidence="1">The sequence shown here is derived from an EMBL/GenBank/DDBJ whole genome shotgun (WGS) entry which is preliminary data.</text>
</comment>
<name>A0AAW2L8C7_SESRA</name>
<dbReference type="SUPFAM" id="SSF56672">
    <property type="entry name" value="DNA/RNA polymerases"/>
    <property type="match status" value="1"/>
</dbReference>
<proteinExistence type="predicted"/>
<sequence>MQAKGQVEWENAMQQEIASLEKNATWEVVDLPKYKKAIGNCCCEAVLGPEFTLKDLGHAKYFLGLEIAHSIDAHTPLPLGLKLSSQNSPPLLDPELYRRLGGRLLYLGFTRPDISFGAQQLSQFVYRPCQTHLDAALHLLSYLLQDSKIDLPTPIPLYCDNQAAVQIVANSVFHVRTKHIEIDCHLVRDKFKAGFVLPSHIPSKSQLVDIFTKSLPASVFRSVLPKLGLVALPKSSLRGA</sequence>
<organism evidence="1">
    <name type="scientific">Sesamum radiatum</name>
    <name type="common">Black benniseed</name>
    <dbReference type="NCBI Taxonomy" id="300843"/>
    <lineage>
        <taxon>Eukaryota</taxon>
        <taxon>Viridiplantae</taxon>
        <taxon>Streptophyta</taxon>
        <taxon>Embryophyta</taxon>
        <taxon>Tracheophyta</taxon>
        <taxon>Spermatophyta</taxon>
        <taxon>Magnoliopsida</taxon>
        <taxon>eudicotyledons</taxon>
        <taxon>Gunneridae</taxon>
        <taxon>Pentapetalae</taxon>
        <taxon>asterids</taxon>
        <taxon>lamiids</taxon>
        <taxon>Lamiales</taxon>
        <taxon>Pedaliaceae</taxon>
        <taxon>Sesamum</taxon>
    </lineage>
</organism>
<dbReference type="PANTHER" id="PTHR11439">
    <property type="entry name" value="GAG-POL-RELATED RETROTRANSPOSON"/>
    <property type="match status" value="1"/>
</dbReference>
<dbReference type="InterPro" id="IPR043502">
    <property type="entry name" value="DNA/RNA_pol_sf"/>
</dbReference>
<evidence type="ECO:0000313" key="1">
    <source>
        <dbReference type="EMBL" id="KAL0315481.1"/>
    </source>
</evidence>
<accession>A0AAW2L8C7</accession>
<protein>
    <submittedName>
        <fullName evidence="1">Retrovirus-related Pol polyprotein from transposon RE1</fullName>
    </submittedName>
</protein>
<dbReference type="CDD" id="cd09272">
    <property type="entry name" value="RNase_HI_RT_Ty1"/>
    <property type="match status" value="1"/>
</dbReference>
<gene>
    <name evidence="1" type="ORF">Sradi_5426300</name>
</gene>
<reference evidence="1" key="1">
    <citation type="submission" date="2020-06" db="EMBL/GenBank/DDBJ databases">
        <authorList>
            <person name="Li T."/>
            <person name="Hu X."/>
            <person name="Zhang T."/>
            <person name="Song X."/>
            <person name="Zhang H."/>
            <person name="Dai N."/>
            <person name="Sheng W."/>
            <person name="Hou X."/>
            <person name="Wei L."/>
        </authorList>
    </citation>
    <scope>NUCLEOTIDE SEQUENCE</scope>
    <source>
        <strain evidence="1">G02</strain>
        <tissue evidence="1">Leaf</tissue>
    </source>
</reference>
<dbReference type="AlphaFoldDB" id="A0AAW2L8C7"/>
<dbReference type="PANTHER" id="PTHR11439:SF470">
    <property type="entry name" value="CYSTEINE-RICH RLK (RECEPTOR-LIKE PROTEIN KINASE) 8"/>
    <property type="match status" value="1"/>
</dbReference>